<reference evidence="2" key="2">
    <citation type="submission" date="2025-09" db="UniProtKB">
        <authorList>
            <consortium name="Ensembl"/>
        </authorList>
    </citation>
    <scope>IDENTIFICATION</scope>
</reference>
<dbReference type="Proteomes" id="UP000694389">
    <property type="component" value="Unassembled WGS sequence"/>
</dbReference>
<name>A0A8P4GB90_DICLA</name>
<evidence type="ECO:0000313" key="2">
    <source>
        <dbReference type="Ensembl" id="ENSDLAP00005077996.1"/>
    </source>
</evidence>
<evidence type="ECO:0000256" key="1">
    <source>
        <dbReference type="SAM" id="SignalP"/>
    </source>
</evidence>
<organism evidence="2 3">
    <name type="scientific">Dicentrarchus labrax</name>
    <name type="common">European seabass</name>
    <name type="synonym">Morone labrax</name>
    <dbReference type="NCBI Taxonomy" id="13489"/>
    <lineage>
        <taxon>Eukaryota</taxon>
        <taxon>Metazoa</taxon>
        <taxon>Chordata</taxon>
        <taxon>Craniata</taxon>
        <taxon>Vertebrata</taxon>
        <taxon>Euteleostomi</taxon>
        <taxon>Actinopterygii</taxon>
        <taxon>Neopterygii</taxon>
        <taxon>Teleostei</taxon>
        <taxon>Neoteleostei</taxon>
        <taxon>Acanthomorphata</taxon>
        <taxon>Eupercaria</taxon>
        <taxon>Moronidae</taxon>
        <taxon>Dicentrarchus</taxon>
    </lineage>
</organism>
<accession>A0A8P4GB90</accession>
<evidence type="ECO:0008006" key="4">
    <source>
        <dbReference type="Google" id="ProtNLM"/>
    </source>
</evidence>
<dbReference type="AlphaFoldDB" id="A0A8P4GB90"/>
<feature type="chain" id="PRO_5035751002" description="Immunoglobulin V-set domain-containing protein" evidence="1">
    <location>
        <begin position="25"/>
        <end position="78"/>
    </location>
</feature>
<proteinExistence type="predicted"/>
<feature type="signal peptide" evidence="1">
    <location>
        <begin position="1"/>
        <end position="24"/>
    </location>
</feature>
<dbReference type="Ensembl" id="ENSDLAT00005069325.1">
    <property type="protein sequence ID" value="ENSDLAP00005077996.1"/>
    <property type="gene ID" value="ENSDLAG00005029659.1"/>
</dbReference>
<evidence type="ECO:0000313" key="3">
    <source>
        <dbReference type="Proteomes" id="UP000694389"/>
    </source>
</evidence>
<keyword evidence="1" id="KW-0732">Signal</keyword>
<dbReference type="GeneTree" id="ENSGT01060000253640"/>
<keyword evidence="3" id="KW-1185">Reference proteome</keyword>
<protein>
    <recommendedName>
        <fullName evidence="4">Immunoglobulin V-set domain-containing protein</fullName>
    </recommendedName>
</protein>
<reference evidence="2" key="1">
    <citation type="submission" date="2025-08" db="UniProtKB">
        <authorList>
            <consortium name="Ensembl"/>
        </authorList>
    </citation>
    <scope>IDENTIFICATION</scope>
</reference>
<sequence length="78" mass="8482">TSFLTKYSLVLIHRFVSCVSGVHCGEFKVTMPQTIEVLSGSCVTIPCSFDIEDRFGSDLDRTSLAVSYGLSTILLSVC</sequence>
<dbReference type="InterPro" id="IPR013783">
    <property type="entry name" value="Ig-like_fold"/>
</dbReference>
<dbReference type="Gene3D" id="2.60.40.10">
    <property type="entry name" value="Immunoglobulins"/>
    <property type="match status" value="1"/>
</dbReference>